<gene>
    <name evidence="3" type="primary">ppaX</name>
    <name evidence="3" type="ORF">ACFOY7_17760</name>
</gene>
<keyword evidence="2" id="KW-0460">Magnesium</keyword>
<dbReference type="SFLD" id="SFLDG01129">
    <property type="entry name" value="C1.5:_HAD__Beta-PGM__Phosphata"/>
    <property type="match status" value="1"/>
</dbReference>
<dbReference type="PANTHER" id="PTHR43434">
    <property type="entry name" value="PHOSPHOGLYCOLATE PHOSPHATASE"/>
    <property type="match status" value="1"/>
</dbReference>
<keyword evidence="4" id="KW-1185">Reference proteome</keyword>
<proteinExistence type="predicted"/>
<dbReference type="Pfam" id="PF13419">
    <property type="entry name" value="HAD_2"/>
    <property type="match status" value="1"/>
</dbReference>
<keyword evidence="1 3" id="KW-0378">Hydrolase</keyword>
<evidence type="ECO:0000256" key="1">
    <source>
        <dbReference type="ARBA" id="ARBA00022801"/>
    </source>
</evidence>
<dbReference type="NCBIfam" id="TIGR01549">
    <property type="entry name" value="HAD-SF-IA-v1"/>
    <property type="match status" value="1"/>
</dbReference>
<dbReference type="Proteomes" id="UP001595882">
    <property type="component" value="Unassembled WGS sequence"/>
</dbReference>
<dbReference type="NCBIfam" id="NF009804">
    <property type="entry name" value="PRK13288.1"/>
    <property type="match status" value="1"/>
</dbReference>
<dbReference type="EC" id="3.6.1.1" evidence="3"/>
<dbReference type="EMBL" id="JBHSDT010000008">
    <property type="protein sequence ID" value="MFC4404919.1"/>
    <property type="molecule type" value="Genomic_DNA"/>
</dbReference>
<protein>
    <submittedName>
        <fullName evidence="3">Pyrophosphatase PpaX</fullName>
        <ecNumber evidence="3">3.6.1.1</ecNumber>
    </submittedName>
</protein>
<evidence type="ECO:0000313" key="4">
    <source>
        <dbReference type="Proteomes" id="UP001595882"/>
    </source>
</evidence>
<dbReference type="Gene3D" id="3.40.50.1000">
    <property type="entry name" value="HAD superfamily/HAD-like"/>
    <property type="match status" value="1"/>
</dbReference>
<dbReference type="PANTHER" id="PTHR43434:SF26">
    <property type="entry name" value="PYROPHOSPHATASE PPAX"/>
    <property type="match status" value="1"/>
</dbReference>
<dbReference type="InterPro" id="IPR006439">
    <property type="entry name" value="HAD-SF_hydro_IA"/>
</dbReference>
<sequence>MKIETILFDLDGTLIDTNELIIASFTHTVEKFGDRPYTREEIIDFIGPPLTDSLQKVNPNSVEEAMATYREHNYANHEKYVKAYPTVVDTMNKLKDAGYKLGIVTTKLSDTAKLGLEITGMANIFEVLIGLDDVENAKPHPEPILTAIEKLQANPMTTLMVGDNYHDIEAGHNAGVQTAGVAWTIKGREILESHHPTYMLEQMSDLLQIVGAD</sequence>
<dbReference type="InterPro" id="IPR041492">
    <property type="entry name" value="HAD_2"/>
</dbReference>
<dbReference type="CDD" id="cd02616">
    <property type="entry name" value="HAD_PPase"/>
    <property type="match status" value="1"/>
</dbReference>
<dbReference type="InterPro" id="IPR036412">
    <property type="entry name" value="HAD-like_sf"/>
</dbReference>
<dbReference type="SFLD" id="SFLDS00003">
    <property type="entry name" value="Haloacid_Dehalogenase"/>
    <property type="match status" value="1"/>
</dbReference>
<dbReference type="InterPro" id="IPR023198">
    <property type="entry name" value="PGP-like_dom2"/>
</dbReference>
<dbReference type="PRINTS" id="PR00413">
    <property type="entry name" value="HADHALOGNASE"/>
</dbReference>
<dbReference type="InterPro" id="IPR050155">
    <property type="entry name" value="HAD-like_hydrolase_sf"/>
</dbReference>
<dbReference type="SUPFAM" id="SSF56784">
    <property type="entry name" value="HAD-like"/>
    <property type="match status" value="1"/>
</dbReference>
<dbReference type="GO" id="GO:0004427">
    <property type="term" value="F:inorganic diphosphate phosphatase activity"/>
    <property type="evidence" value="ECO:0007669"/>
    <property type="project" value="UniProtKB-EC"/>
</dbReference>
<evidence type="ECO:0000313" key="3">
    <source>
        <dbReference type="EMBL" id="MFC4404919.1"/>
    </source>
</evidence>
<dbReference type="InterPro" id="IPR023214">
    <property type="entry name" value="HAD_sf"/>
</dbReference>
<name>A0ABV8X3Q7_9BACI</name>
<dbReference type="NCBIfam" id="TIGR01509">
    <property type="entry name" value="HAD-SF-IA-v3"/>
    <property type="match status" value="1"/>
</dbReference>
<dbReference type="SFLD" id="SFLDG01135">
    <property type="entry name" value="C1.5.6:_HAD__Beta-PGM__Phospha"/>
    <property type="match status" value="1"/>
</dbReference>
<comment type="caution">
    <text evidence="3">The sequence shown here is derived from an EMBL/GenBank/DDBJ whole genome shotgun (WGS) entry which is preliminary data.</text>
</comment>
<evidence type="ECO:0000256" key="2">
    <source>
        <dbReference type="ARBA" id="ARBA00022842"/>
    </source>
</evidence>
<accession>A0ABV8X3Q7</accession>
<dbReference type="Gene3D" id="1.10.150.240">
    <property type="entry name" value="Putative phosphatase, domain 2"/>
    <property type="match status" value="1"/>
</dbReference>
<dbReference type="RefSeq" id="WP_390253994.1">
    <property type="nucleotide sequence ID" value="NZ_JBHSDT010000008.1"/>
</dbReference>
<reference evidence="4" key="1">
    <citation type="journal article" date="2019" name="Int. J. Syst. Evol. Microbiol.">
        <title>The Global Catalogue of Microorganisms (GCM) 10K type strain sequencing project: providing services to taxonomists for standard genome sequencing and annotation.</title>
        <authorList>
            <consortium name="The Broad Institute Genomics Platform"/>
            <consortium name="The Broad Institute Genome Sequencing Center for Infectious Disease"/>
            <person name="Wu L."/>
            <person name="Ma J."/>
        </authorList>
    </citation>
    <scope>NUCLEOTIDE SEQUENCE [LARGE SCALE GENOMIC DNA]</scope>
    <source>
        <strain evidence="4">CCUG 37865</strain>
    </source>
</reference>
<organism evidence="3 4">
    <name type="scientific">Gracilibacillus xinjiangensis</name>
    <dbReference type="NCBI Taxonomy" id="1193282"/>
    <lineage>
        <taxon>Bacteria</taxon>
        <taxon>Bacillati</taxon>
        <taxon>Bacillota</taxon>
        <taxon>Bacilli</taxon>
        <taxon>Bacillales</taxon>
        <taxon>Bacillaceae</taxon>
        <taxon>Gracilibacillus</taxon>
    </lineage>
</organism>